<organism evidence="5 6">
    <name type="scientific">Sporomusa termitida</name>
    <dbReference type="NCBI Taxonomy" id="2377"/>
    <lineage>
        <taxon>Bacteria</taxon>
        <taxon>Bacillati</taxon>
        <taxon>Bacillota</taxon>
        <taxon>Negativicutes</taxon>
        <taxon>Selenomonadales</taxon>
        <taxon>Sporomusaceae</taxon>
        <taxon>Sporomusa</taxon>
    </lineage>
</organism>
<dbReference type="PANTHER" id="PTHR43309:SF3">
    <property type="entry name" value="5-OXOPROLINASE SUBUNIT C"/>
    <property type="match status" value="1"/>
</dbReference>
<dbReference type="InterPro" id="IPR003778">
    <property type="entry name" value="CT_A_B"/>
</dbReference>
<dbReference type="Gene3D" id="2.40.100.10">
    <property type="entry name" value="Cyclophilin-like"/>
    <property type="match status" value="1"/>
</dbReference>
<protein>
    <submittedName>
        <fullName evidence="5">KipI antagonist</fullName>
    </submittedName>
</protein>
<evidence type="ECO:0000256" key="2">
    <source>
        <dbReference type="ARBA" id="ARBA00022801"/>
    </source>
</evidence>
<dbReference type="SMART" id="SM00797">
    <property type="entry name" value="AHS2"/>
    <property type="match status" value="1"/>
</dbReference>
<sequence>MITTLLPGDFTTVQDGGRWGYQAYGMPVAGAMDRYAYRLANLLAGNPDNAAVIEMTHRGAAFKFDEEQFVAVCGADMQGRLGGRPITNWSSFIVPRQGELRFEAVTSGFRTYLAVCGGIAVPSVLGSRSTYVRAGIGGYEGRPLRQGDVLYVGTGSAGPAVPRRVPGQFIRRYGPELTLRVIPGPQDTMFTSTAIDTFYASTYVVGSQSDRAGYSLTGPKIIPIGKEADIVSDAVGLGAVQIPSSGMPYIVTADHQTTRGFAKIAYVIQVDLARLAQARTGDKIRFTAVAESEAIAELQYAERLLQALARGR</sequence>
<gene>
    <name evidence="5" type="primary">kipA_2</name>
    <name evidence="5" type="ORF">SPTER_37710</name>
</gene>
<reference evidence="5 6" key="1">
    <citation type="submission" date="2019-02" db="EMBL/GenBank/DDBJ databases">
        <title>Closed genome of Sporomusa termitida DSM 4440.</title>
        <authorList>
            <person name="Poehlein A."/>
            <person name="Daniel R."/>
        </authorList>
    </citation>
    <scope>NUCLEOTIDE SEQUENCE [LARGE SCALE GENOMIC DNA]</scope>
    <source>
        <strain evidence="5 6">DSM 4440</strain>
    </source>
</reference>
<keyword evidence="3" id="KW-0067">ATP-binding</keyword>
<dbReference type="OrthoDB" id="9782422at2"/>
<evidence type="ECO:0000313" key="6">
    <source>
        <dbReference type="Proteomes" id="UP000320776"/>
    </source>
</evidence>
<keyword evidence="2" id="KW-0378">Hydrolase</keyword>
<accession>A0A517DYP5</accession>
<dbReference type="GO" id="GO:0016787">
    <property type="term" value="F:hydrolase activity"/>
    <property type="evidence" value="ECO:0007669"/>
    <property type="project" value="UniProtKB-KW"/>
</dbReference>
<dbReference type="InterPro" id="IPR029000">
    <property type="entry name" value="Cyclophilin-like_dom_sf"/>
</dbReference>
<name>A0A517DYP5_9FIRM</name>
<evidence type="ECO:0000259" key="4">
    <source>
        <dbReference type="SMART" id="SM00797"/>
    </source>
</evidence>
<dbReference type="PANTHER" id="PTHR43309">
    <property type="entry name" value="5-OXOPROLINASE SUBUNIT C"/>
    <property type="match status" value="1"/>
</dbReference>
<dbReference type="SUPFAM" id="SSF50891">
    <property type="entry name" value="Cyclophilin-like"/>
    <property type="match status" value="1"/>
</dbReference>
<keyword evidence="6" id="KW-1185">Reference proteome</keyword>
<dbReference type="Pfam" id="PF02626">
    <property type="entry name" value="CT_A_B"/>
    <property type="match status" value="1"/>
</dbReference>
<evidence type="ECO:0000256" key="1">
    <source>
        <dbReference type="ARBA" id="ARBA00022741"/>
    </source>
</evidence>
<evidence type="ECO:0000313" key="5">
    <source>
        <dbReference type="EMBL" id="QDR82346.1"/>
    </source>
</evidence>
<evidence type="ECO:0000256" key="3">
    <source>
        <dbReference type="ARBA" id="ARBA00022840"/>
    </source>
</evidence>
<dbReference type="InterPro" id="IPR052708">
    <property type="entry name" value="PxpC"/>
</dbReference>
<dbReference type="GO" id="GO:0005524">
    <property type="term" value="F:ATP binding"/>
    <property type="evidence" value="ECO:0007669"/>
    <property type="project" value="UniProtKB-KW"/>
</dbReference>
<dbReference type="EMBL" id="CP036259">
    <property type="protein sequence ID" value="QDR82346.1"/>
    <property type="molecule type" value="Genomic_DNA"/>
</dbReference>
<feature type="domain" description="Carboxyltransferase" evidence="4">
    <location>
        <begin position="23"/>
        <end position="304"/>
    </location>
</feature>
<keyword evidence="1" id="KW-0547">Nucleotide-binding</keyword>
<dbReference type="NCBIfam" id="TIGR00724">
    <property type="entry name" value="urea_amlyse_rel"/>
    <property type="match status" value="1"/>
</dbReference>
<dbReference type="Proteomes" id="UP000320776">
    <property type="component" value="Chromosome"/>
</dbReference>
<dbReference type="AlphaFoldDB" id="A0A517DYP5"/>
<proteinExistence type="predicted"/>
<dbReference type="RefSeq" id="WP_144351743.1">
    <property type="nucleotide sequence ID" value="NZ_CP036259.1"/>
</dbReference>
<dbReference type="KEGG" id="sted:SPTER_37710"/>